<evidence type="ECO:0000259" key="1">
    <source>
        <dbReference type="Pfam" id="PF13358"/>
    </source>
</evidence>
<name>A0A329RXU9_9STRA</name>
<proteinExistence type="predicted"/>
<comment type="caution">
    <text evidence="2">The sequence shown here is derived from an EMBL/GenBank/DDBJ whole genome shotgun (WGS) entry which is preliminary data.</text>
</comment>
<dbReference type="Pfam" id="PF13358">
    <property type="entry name" value="DDE_3"/>
    <property type="match status" value="1"/>
</dbReference>
<dbReference type="VEuPathDB" id="FungiDB:PC110_g14456"/>
<reference evidence="2 3" key="1">
    <citation type="submission" date="2018-01" db="EMBL/GenBank/DDBJ databases">
        <title>Draft genome of the strawberry crown rot pathogen Phytophthora cactorum.</title>
        <authorList>
            <person name="Armitage A.D."/>
            <person name="Lysoe E."/>
            <person name="Nellist C.F."/>
            <person name="Harrison R.J."/>
            <person name="Brurberg M.B."/>
        </authorList>
    </citation>
    <scope>NUCLEOTIDE SEQUENCE [LARGE SCALE GENOMIC DNA]</scope>
    <source>
        <strain evidence="2 3">10300</strain>
    </source>
</reference>
<dbReference type="GO" id="GO:0003676">
    <property type="term" value="F:nucleic acid binding"/>
    <property type="evidence" value="ECO:0007669"/>
    <property type="project" value="InterPro"/>
</dbReference>
<dbReference type="OrthoDB" id="164332at2759"/>
<sequence>MDNTLKLSAEHKLARREYAREWILYTKDVWPRVVFSDEKHGTSTGHMDTSDAGKTCASGSVRRYVARMVVAPSWCGVGLAAVYMLPFAHKHFGTEYIFQENNASIHSSKRTTEVFEEQEVKVMKWPTRSQDLNPIENMWIILSRTLYDNGKKQYCSVAELRAAVLAAWDAVDEATLAKLVDSMSKRLVKVLDKKGNKTRY</sequence>
<keyword evidence="3" id="KW-1185">Reference proteome</keyword>
<organism evidence="2 3">
    <name type="scientific">Phytophthora cactorum</name>
    <dbReference type="NCBI Taxonomy" id="29920"/>
    <lineage>
        <taxon>Eukaryota</taxon>
        <taxon>Sar</taxon>
        <taxon>Stramenopiles</taxon>
        <taxon>Oomycota</taxon>
        <taxon>Peronosporomycetes</taxon>
        <taxon>Peronosporales</taxon>
        <taxon>Peronosporaceae</taxon>
        <taxon>Phytophthora</taxon>
    </lineage>
</organism>
<feature type="domain" description="Tc1-like transposase DDE" evidence="1">
    <location>
        <begin position="99"/>
        <end position="148"/>
    </location>
</feature>
<dbReference type="InterPro" id="IPR036397">
    <property type="entry name" value="RNaseH_sf"/>
</dbReference>
<accession>A0A329RXU9</accession>
<dbReference type="InterPro" id="IPR038717">
    <property type="entry name" value="Tc1-like_DDE_dom"/>
</dbReference>
<dbReference type="STRING" id="29920.A0A329RXU9"/>
<dbReference type="AlphaFoldDB" id="A0A329RXU9"/>
<dbReference type="Gene3D" id="3.30.420.10">
    <property type="entry name" value="Ribonuclease H-like superfamily/Ribonuclease H"/>
    <property type="match status" value="1"/>
</dbReference>
<dbReference type="Proteomes" id="UP000251314">
    <property type="component" value="Unassembled WGS sequence"/>
</dbReference>
<gene>
    <name evidence="2" type="ORF">PC110_g14456</name>
</gene>
<dbReference type="EMBL" id="MJFZ01000443">
    <property type="protein sequence ID" value="RAW29179.1"/>
    <property type="molecule type" value="Genomic_DNA"/>
</dbReference>
<evidence type="ECO:0000313" key="3">
    <source>
        <dbReference type="Proteomes" id="UP000251314"/>
    </source>
</evidence>
<evidence type="ECO:0000313" key="2">
    <source>
        <dbReference type="EMBL" id="RAW29179.1"/>
    </source>
</evidence>
<protein>
    <recommendedName>
        <fullName evidence="1">Tc1-like transposase DDE domain-containing protein</fullName>
    </recommendedName>
</protein>